<dbReference type="EMBL" id="JAPEVG010000244">
    <property type="protein sequence ID" value="KAJ8472839.1"/>
    <property type="molecule type" value="Genomic_DNA"/>
</dbReference>
<sequence length="118" mass="12145">MVAEIFSQVNSERSVGVCCPFSGNGGRSRVTSILGKSITVEHVEDSDETVSEGVPGKDDDADEETEANERGDKTVEVDSAGTTVGEGGPFVNPSLSLLGSTPTAVLSLLGDLSTTDIL</sequence>
<keyword evidence="3" id="KW-1185">Reference proteome</keyword>
<gene>
    <name evidence="2" type="ORF">ONZ51_g8249</name>
</gene>
<accession>A0AAD7TR31</accession>
<dbReference type="Proteomes" id="UP001215151">
    <property type="component" value="Unassembled WGS sequence"/>
</dbReference>
<name>A0AAD7TR31_9APHY</name>
<evidence type="ECO:0000256" key="1">
    <source>
        <dbReference type="SAM" id="MobiDB-lite"/>
    </source>
</evidence>
<dbReference type="AlphaFoldDB" id="A0AAD7TR31"/>
<organism evidence="2 3">
    <name type="scientific">Trametes cubensis</name>
    <dbReference type="NCBI Taxonomy" id="1111947"/>
    <lineage>
        <taxon>Eukaryota</taxon>
        <taxon>Fungi</taxon>
        <taxon>Dikarya</taxon>
        <taxon>Basidiomycota</taxon>
        <taxon>Agaricomycotina</taxon>
        <taxon>Agaricomycetes</taxon>
        <taxon>Polyporales</taxon>
        <taxon>Polyporaceae</taxon>
        <taxon>Trametes</taxon>
    </lineage>
</organism>
<protein>
    <submittedName>
        <fullName evidence="2">Uncharacterized protein</fullName>
    </submittedName>
</protein>
<comment type="caution">
    <text evidence="2">The sequence shown here is derived from an EMBL/GenBank/DDBJ whole genome shotgun (WGS) entry which is preliminary data.</text>
</comment>
<evidence type="ECO:0000313" key="3">
    <source>
        <dbReference type="Proteomes" id="UP001215151"/>
    </source>
</evidence>
<evidence type="ECO:0000313" key="2">
    <source>
        <dbReference type="EMBL" id="KAJ8472839.1"/>
    </source>
</evidence>
<reference evidence="2" key="1">
    <citation type="submission" date="2022-11" db="EMBL/GenBank/DDBJ databases">
        <title>Genome Sequence of Cubamyces cubensis.</title>
        <authorList>
            <person name="Buettner E."/>
        </authorList>
    </citation>
    <scope>NUCLEOTIDE SEQUENCE</scope>
    <source>
        <strain evidence="2">MPL-01</strain>
    </source>
</reference>
<proteinExistence type="predicted"/>
<feature type="region of interest" description="Disordered" evidence="1">
    <location>
        <begin position="40"/>
        <end position="73"/>
    </location>
</feature>